<dbReference type="GO" id="GO:0000309">
    <property type="term" value="F:nicotinamide-nucleotide adenylyltransferase activity"/>
    <property type="evidence" value="ECO:0007669"/>
    <property type="project" value="UniProtKB-UniRule"/>
</dbReference>
<keyword evidence="2 5" id="KW-0963">Cytoplasm</keyword>
<proteinExistence type="inferred from homology"/>
<keyword evidence="9" id="KW-1185">Reference proteome</keyword>
<comment type="caution">
    <text evidence="8">The sequence shown here is derived from an EMBL/GenBank/DDBJ whole genome shotgun (WGS) entry which is preliminary data.</text>
</comment>
<keyword evidence="5" id="KW-0520">NAD</keyword>
<comment type="catalytic activity">
    <reaction evidence="5">
        <text>beta-nicotinamide D-ribonucleotide + ATP + H(+) = diphosphate + NAD(+)</text>
        <dbReference type="Rhea" id="RHEA:21360"/>
        <dbReference type="ChEBI" id="CHEBI:14649"/>
        <dbReference type="ChEBI" id="CHEBI:15378"/>
        <dbReference type="ChEBI" id="CHEBI:30616"/>
        <dbReference type="ChEBI" id="CHEBI:33019"/>
        <dbReference type="ChEBI" id="CHEBI:57540"/>
        <dbReference type="EC" id="2.7.7.1"/>
    </reaction>
</comment>
<keyword evidence="3 5" id="KW-0808">Transferase</keyword>
<dbReference type="GO" id="GO:0009435">
    <property type="term" value="P:NAD+ biosynthetic process"/>
    <property type="evidence" value="ECO:0007669"/>
    <property type="project" value="UniProtKB-UniRule"/>
</dbReference>
<dbReference type="Gene3D" id="3.40.50.620">
    <property type="entry name" value="HUPs"/>
    <property type="match status" value="1"/>
</dbReference>
<dbReference type="InterPro" id="IPR004821">
    <property type="entry name" value="Cyt_trans-like"/>
</dbReference>
<comment type="pathway">
    <text evidence="5">Cofactor biosynthesis; NAD(+) biosynthesis; NAD(+) from nicotinamide D-ribonucleotide: step 1/1.</text>
</comment>
<evidence type="ECO:0000256" key="5">
    <source>
        <dbReference type="HAMAP-Rule" id="MF_00243"/>
    </source>
</evidence>
<dbReference type="HAMAP" id="MF_00243">
    <property type="entry name" value="NMN_adenylyltr"/>
    <property type="match status" value="1"/>
</dbReference>
<dbReference type="NCBIfam" id="TIGR01527">
    <property type="entry name" value="arch_NMN_Atrans"/>
    <property type="match status" value="1"/>
</dbReference>
<evidence type="ECO:0000313" key="9">
    <source>
        <dbReference type="Proteomes" id="UP000053695"/>
    </source>
</evidence>
<dbReference type="STRING" id="1069083.GCA_000371805_01312"/>
<dbReference type="Proteomes" id="UP000053695">
    <property type="component" value="Unassembled WGS sequence"/>
</dbReference>
<keyword evidence="5" id="KW-0067">ATP-binding</keyword>
<dbReference type="InterPro" id="IPR014729">
    <property type="entry name" value="Rossmann-like_a/b/a_fold"/>
</dbReference>
<evidence type="ECO:0000256" key="3">
    <source>
        <dbReference type="ARBA" id="ARBA00022679"/>
    </source>
</evidence>
<organism evidence="8 9">
    <name type="scientific">Methanocaldococcus villosus KIN24-T80</name>
    <dbReference type="NCBI Taxonomy" id="1069083"/>
    <lineage>
        <taxon>Archaea</taxon>
        <taxon>Methanobacteriati</taxon>
        <taxon>Methanobacteriota</taxon>
        <taxon>Methanomada group</taxon>
        <taxon>Methanococci</taxon>
        <taxon>Methanococcales</taxon>
        <taxon>Methanocaldococcaceae</taxon>
        <taxon>Methanocaldococcus</taxon>
    </lineage>
</organism>
<dbReference type="PANTHER" id="PTHR21342">
    <property type="entry name" value="PHOSPHOPANTETHEINE ADENYLYLTRANSFERASE"/>
    <property type="match status" value="1"/>
</dbReference>
<protein>
    <recommendedName>
        <fullName evidence="5 6">Nicotinamide-nucleotide adenylyltransferase</fullName>
        <ecNumber evidence="5 6">2.7.7.1</ecNumber>
    </recommendedName>
    <alternativeName>
        <fullName evidence="5">NAD(+) diphosphorylase</fullName>
    </alternativeName>
    <alternativeName>
        <fullName evidence="5">NAD(+) pyrophosphorylase</fullName>
    </alternativeName>
    <alternativeName>
        <fullName evidence="5">NMN adenylyltransferase</fullName>
    </alternativeName>
</protein>
<gene>
    <name evidence="8" type="ORF">J422_05374</name>
</gene>
<comment type="similarity">
    <text evidence="1 5">Belongs to the archaeal NMN adenylyltransferase family.</text>
</comment>
<keyword evidence="5" id="KW-0662">Pyridine nucleotide biosynthesis</keyword>
<evidence type="ECO:0000313" key="8">
    <source>
        <dbReference type="EMBL" id="ENN95909.1"/>
    </source>
</evidence>
<evidence type="ECO:0000256" key="4">
    <source>
        <dbReference type="ARBA" id="ARBA00022695"/>
    </source>
</evidence>
<reference evidence="8 9" key="1">
    <citation type="journal article" date="2013" name="Genome Announc.">
        <title>Draft Genome Sequence of a Highly Flagellated, Fast-Swimming Archaeon, Methanocaldococcus villosus Strain KIN24-T80 (DSM 22612).</title>
        <authorList>
            <person name="Thennarasu S."/>
            <person name="Polireddy D."/>
            <person name="Antony A."/>
            <person name="Yada M.R."/>
            <person name="Algarawi S."/>
            <person name="Sivakumar N."/>
        </authorList>
    </citation>
    <scope>NUCLEOTIDE SEQUENCE [LARGE SCALE GENOMIC DNA]</scope>
    <source>
        <strain evidence="8 9">KIN24-T80</strain>
    </source>
</reference>
<dbReference type="EC" id="2.7.7.1" evidence="5 6"/>
<dbReference type="GO" id="GO:0005524">
    <property type="term" value="F:ATP binding"/>
    <property type="evidence" value="ECO:0007669"/>
    <property type="project" value="UniProtKB-KW"/>
</dbReference>
<dbReference type="OrthoDB" id="264480at2157"/>
<evidence type="ECO:0000256" key="6">
    <source>
        <dbReference type="NCBIfam" id="TIGR01527"/>
    </source>
</evidence>
<dbReference type="UniPathway" id="UPA00253">
    <property type="reaction ID" value="UER00600"/>
</dbReference>
<keyword evidence="4 5" id="KW-0548">Nucleotidyltransferase</keyword>
<accession>N6UU81</accession>
<name>N6UU81_9EURY</name>
<dbReference type="GO" id="GO:0005737">
    <property type="term" value="C:cytoplasm"/>
    <property type="evidence" value="ECO:0007669"/>
    <property type="project" value="UniProtKB-SubCell"/>
</dbReference>
<dbReference type="AlphaFoldDB" id="N6UU81"/>
<comment type="subcellular location">
    <subcellularLocation>
        <location evidence="5">Cytoplasm</location>
    </subcellularLocation>
</comment>
<evidence type="ECO:0000256" key="1">
    <source>
        <dbReference type="ARBA" id="ARBA00010124"/>
    </source>
</evidence>
<sequence length="173" mass="20294">MRGFIIGRFQPFHKGHLEVIKELSKDVDEIIIGIGSAQKSHTLEDPFTAGERILMITKTLSKYDIIYYPIPIRDIEFNSIWVAYVKSLTPKFDIVYTGNPLVRVLFEEEGYKVKTPKFYNRKEYSGTEIRRRMLNDEPWEHLVPDEVVKVIKEIKGVERLKKLAKSDKYENKT</sequence>
<dbReference type="NCBIfam" id="TIGR00125">
    <property type="entry name" value="cyt_tran_rel"/>
    <property type="match status" value="1"/>
</dbReference>
<dbReference type="InterPro" id="IPR006418">
    <property type="entry name" value="NMN_Atrans_arc"/>
</dbReference>
<dbReference type="EMBL" id="APMM01000037">
    <property type="protein sequence ID" value="ENN95909.1"/>
    <property type="molecule type" value="Genomic_DNA"/>
</dbReference>
<dbReference type="Pfam" id="PF01467">
    <property type="entry name" value="CTP_transf_like"/>
    <property type="match status" value="1"/>
</dbReference>
<dbReference type="PANTHER" id="PTHR21342:SF0">
    <property type="entry name" value="BIFUNCTIONAL NMN ADENYLYLTRANSFERASE_NUDIX HYDROLASE"/>
    <property type="match status" value="1"/>
</dbReference>
<dbReference type="PATRIC" id="fig|1069083.5.peg.1049"/>
<dbReference type="NCBIfam" id="NF002243">
    <property type="entry name" value="PRK01153.1"/>
    <property type="match status" value="1"/>
</dbReference>
<evidence type="ECO:0000256" key="2">
    <source>
        <dbReference type="ARBA" id="ARBA00022490"/>
    </source>
</evidence>
<dbReference type="RefSeq" id="WP_004592394.1">
    <property type="nucleotide sequence ID" value="NZ_APMM01000037.1"/>
</dbReference>
<dbReference type="SUPFAM" id="SSF52374">
    <property type="entry name" value="Nucleotidylyl transferase"/>
    <property type="match status" value="1"/>
</dbReference>
<feature type="domain" description="Cytidyltransferase-like" evidence="7">
    <location>
        <begin position="5"/>
        <end position="132"/>
    </location>
</feature>
<evidence type="ECO:0000259" key="7">
    <source>
        <dbReference type="Pfam" id="PF01467"/>
    </source>
</evidence>
<keyword evidence="5" id="KW-0547">Nucleotide-binding</keyword>
<dbReference type="CDD" id="cd02166">
    <property type="entry name" value="NMNAT_Archaea"/>
    <property type="match status" value="1"/>
</dbReference>